<dbReference type="GO" id="GO:0005524">
    <property type="term" value="F:ATP binding"/>
    <property type="evidence" value="ECO:0007669"/>
    <property type="project" value="UniProtKB-KW"/>
</dbReference>
<keyword evidence="7" id="KW-1185">Reference proteome</keyword>
<dbReference type="Pfam" id="PF00437">
    <property type="entry name" value="T2SSE"/>
    <property type="match status" value="1"/>
</dbReference>
<organism evidence="6 7">
    <name type="scientific">Methylomarinum roseum</name>
    <dbReference type="NCBI Taxonomy" id="3067653"/>
    <lineage>
        <taxon>Bacteria</taxon>
        <taxon>Pseudomonadati</taxon>
        <taxon>Pseudomonadota</taxon>
        <taxon>Gammaproteobacteria</taxon>
        <taxon>Methylococcales</taxon>
        <taxon>Methylococcaceae</taxon>
        <taxon>Methylomarinum</taxon>
    </lineage>
</organism>
<keyword evidence="3" id="KW-0067">ATP-binding</keyword>
<evidence type="ECO:0000259" key="5">
    <source>
        <dbReference type="PROSITE" id="PS00662"/>
    </source>
</evidence>
<dbReference type="PANTHER" id="PTHR30258:SF1">
    <property type="entry name" value="PROTEIN TRANSPORT PROTEIN HOFB HOMOLOG"/>
    <property type="match status" value="1"/>
</dbReference>
<comment type="similarity">
    <text evidence="1">Belongs to the GSP E family.</text>
</comment>
<dbReference type="InterPro" id="IPR001482">
    <property type="entry name" value="T2SS/T4SS_dom"/>
</dbReference>
<evidence type="ECO:0000256" key="1">
    <source>
        <dbReference type="ARBA" id="ARBA00006611"/>
    </source>
</evidence>
<dbReference type="KEGG" id="mech:Q9L42_021335"/>
<dbReference type="Proteomes" id="UP001225378">
    <property type="component" value="Plasmid unnamed2"/>
</dbReference>
<dbReference type="PANTHER" id="PTHR30258">
    <property type="entry name" value="TYPE II SECRETION SYSTEM PROTEIN GSPE-RELATED"/>
    <property type="match status" value="1"/>
</dbReference>
<reference evidence="6 7" key="1">
    <citation type="journal article" date="2024" name="Microbiology">
        <title>Methylomarinum rosea sp. nov., a novel halophilic methanotrophic bacterium from the hypersaline Lake Elton.</title>
        <authorList>
            <person name="Suleimanov R.Z."/>
            <person name="Oshkin I.Y."/>
            <person name="Danilova O.V."/>
            <person name="Suzina N.E."/>
            <person name="Dedysh S.N."/>
        </authorList>
    </citation>
    <scope>NUCLEOTIDE SEQUENCE [LARGE SCALE GENOMIC DNA]</scope>
    <source>
        <strain evidence="6 7">Ch1-1</strain>
        <plasmid evidence="7">unnamed2</plasmid>
    </source>
</reference>
<name>A0AAU7P0S7_9GAMM</name>
<evidence type="ECO:0000256" key="3">
    <source>
        <dbReference type="ARBA" id="ARBA00022840"/>
    </source>
</evidence>
<dbReference type="PROSITE" id="PS00662">
    <property type="entry name" value="T2SP_E"/>
    <property type="match status" value="1"/>
</dbReference>
<dbReference type="AlphaFoldDB" id="A0AAU7P0S7"/>
<evidence type="ECO:0000256" key="2">
    <source>
        <dbReference type="ARBA" id="ARBA00022741"/>
    </source>
</evidence>
<dbReference type="RefSeq" id="WP_305910458.1">
    <property type="nucleotide sequence ID" value="NZ_CP157744.1"/>
</dbReference>
<dbReference type="EMBL" id="CP157744">
    <property type="protein sequence ID" value="XBS22852.1"/>
    <property type="molecule type" value="Genomic_DNA"/>
</dbReference>
<dbReference type="Gene3D" id="3.30.450.90">
    <property type="match status" value="1"/>
</dbReference>
<dbReference type="GO" id="GO:0016887">
    <property type="term" value="F:ATP hydrolysis activity"/>
    <property type="evidence" value="ECO:0007669"/>
    <property type="project" value="TreeGrafter"/>
</dbReference>
<feature type="domain" description="Bacterial type II secretion system protein E" evidence="5">
    <location>
        <begin position="332"/>
        <end position="346"/>
    </location>
</feature>
<dbReference type="GO" id="GO:0005886">
    <property type="term" value="C:plasma membrane"/>
    <property type="evidence" value="ECO:0007669"/>
    <property type="project" value="TreeGrafter"/>
</dbReference>
<evidence type="ECO:0000313" key="7">
    <source>
        <dbReference type="Proteomes" id="UP001225378"/>
    </source>
</evidence>
<geneLocation type="plasmid" evidence="6 7">
    <name>unnamed2</name>
</geneLocation>
<evidence type="ECO:0000313" key="6">
    <source>
        <dbReference type="EMBL" id="XBS22852.1"/>
    </source>
</evidence>
<keyword evidence="6" id="KW-0614">Plasmid</keyword>
<feature type="region of interest" description="Disordered" evidence="4">
    <location>
        <begin position="624"/>
        <end position="659"/>
    </location>
</feature>
<dbReference type="SUPFAM" id="SSF52540">
    <property type="entry name" value="P-loop containing nucleoside triphosphate hydrolases"/>
    <property type="match status" value="1"/>
</dbReference>
<protein>
    <submittedName>
        <fullName evidence="6">ATPase, T2SS/T4P/T4SS family</fullName>
    </submittedName>
</protein>
<keyword evidence="2" id="KW-0547">Nucleotide-binding</keyword>
<dbReference type="Gene3D" id="3.40.50.300">
    <property type="entry name" value="P-loop containing nucleotide triphosphate hydrolases"/>
    <property type="match status" value="1"/>
</dbReference>
<gene>
    <name evidence="6" type="ORF">Q9L42_021335</name>
</gene>
<proteinExistence type="inferred from homology"/>
<evidence type="ECO:0000256" key="4">
    <source>
        <dbReference type="SAM" id="MobiDB-lite"/>
    </source>
</evidence>
<dbReference type="InterPro" id="IPR027417">
    <property type="entry name" value="P-loop_NTPase"/>
</dbReference>
<sequence>MDILKAPSETEAFPHVLSRQNGIFPNHKHIIVLGIKEQDTQSQDILILGVYDQGSNKERDAIMVEMLSLKQTAINKKFNVQTGWGSEELVQMLYSRHNELKDANKNKRNSTKIQQVFNNLLADARSKNASDIHIEVRVNEAVVRYRINGELVDITAWSNTFAYRFAQVVYSVNAEEVDVTFKPDQPQDGVIDRLIGGERLRVRLATIPATPTGCFDVIMRILSLGGSNNNDQSIAVELKELGYNAQQSKAIHAGVAKPVGATIIAGTTGSGKSTTLKNLLLSKINQHGGAIKVITVEDPPEYHIPGATQVPVVRNKNMQHTNPFGTAIRGAMRADPDILMVGEVRDEITSELLVSAVQSGHQVLSTVHAPSAISIIERLVNMGVTRDTLGAPDFIACFIYQGLLPLLCPHCKVSIEEVLKDAGRHGGFDSDMKLRIEKVTDIKNDDIYFRGAGCDNCHHGIIGRTVVAEVLLPDNKILKLVHDGKDIEAQEHWRRHGGRPILAHGIEKMKAGLVSPVDVESRLGPLTHLLVMEDGILDIDSELEIAGPSEDIASKQRRIDKSELIDGQVVNNVFDEEDHLEASKEWLSHFDKDTEHQAENDMNLRHLDFQPASEELVEMEAFVNESQLNEPINHNEEDQSSSGKPAANIKLEELDFLDD</sequence>
<accession>A0AAU7P0S7</accession>